<accession>A0A024S4C5</accession>
<evidence type="ECO:0000313" key="3">
    <source>
        <dbReference type="Proteomes" id="UP000024376"/>
    </source>
</evidence>
<organism evidence="2 3">
    <name type="scientific">Hypocrea jecorina (strain ATCC 56765 / BCRC 32924 / NRRL 11460 / Rut C-30)</name>
    <name type="common">Trichoderma reesei</name>
    <dbReference type="NCBI Taxonomy" id="1344414"/>
    <lineage>
        <taxon>Eukaryota</taxon>
        <taxon>Fungi</taxon>
        <taxon>Dikarya</taxon>
        <taxon>Ascomycota</taxon>
        <taxon>Pezizomycotina</taxon>
        <taxon>Sordariomycetes</taxon>
        <taxon>Hypocreomycetidae</taxon>
        <taxon>Hypocreales</taxon>
        <taxon>Hypocreaceae</taxon>
        <taxon>Trichoderma</taxon>
    </lineage>
</organism>
<dbReference type="HOGENOM" id="CLU_2428641_0_0_1"/>
<name>A0A024S4C5_HYPJR</name>
<sequence length="91" mass="10251">MNLITSTNAIATWPAMDRNAFTDMHAWSGKTRHSCSDRPAHGEQQHPDISGRIQKSQLWNIHAWLQHPGPEHPDAVLSTGPIILQLLFPEH</sequence>
<reference evidence="3" key="1">
    <citation type="journal article" date="2013" name="Ind. Biotechnol.">
        <title>Comparative genomics analysis of Trichoderma reesei strains.</title>
        <authorList>
            <person name="Koike H."/>
            <person name="Aerts A."/>
            <person name="LaButti K."/>
            <person name="Grigoriev I.V."/>
            <person name="Baker S.E."/>
        </authorList>
    </citation>
    <scope>NUCLEOTIDE SEQUENCE [LARGE SCALE GENOMIC DNA]</scope>
    <source>
        <strain evidence="3">ATCC 56765 / BCRC 32924 / NRRL 11460 / Rut C-30</strain>
    </source>
</reference>
<feature type="region of interest" description="Disordered" evidence="1">
    <location>
        <begin position="30"/>
        <end position="49"/>
    </location>
</feature>
<evidence type="ECO:0000256" key="1">
    <source>
        <dbReference type="SAM" id="MobiDB-lite"/>
    </source>
</evidence>
<dbReference type="EMBL" id="KI911158">
    <property type="protein sequence ID" value="ETR99066.1"/>
    <property type="molecule type" value="Genomic_DNA"/>
</dbReference>
<protein>
    <submittedName>
        <fullName evidence="2">Uncharacterized protein</fullName>
    </submittedName>
</protein>
<feature type="compositionally biased region" description="Basic and acidic residues" evidence="1">
    <location>
        <begin position="34"/>
        <end position="46"/>
    </location>
</feature>
<evidence type="ECO:0000313" key="2">
    <source>
        <dbReference type="EMBL" id="ETR99066.1"/>
    </source>
</evidence>
<dbReference type="KEGG" id="trr:M419DRAFT_124491"/>
<proteinExistence type="predicted"/>
<dbReference type="AlphaFoldDB" id="A0A024S4C5"/>
<dbReference type="Proteomes" id="UP000024376">
    <property type="component" value="Unassembled WGS sequence"/>
</dbReference>
<gene>
    <name evidence="2" type="ORF">M419DRAFT_124491</name>
</gene>